<evidence type="ECO:0000313" key="3">
    <source>
        <dbReference type="Proteomes" id="UP000005064"/>
    </source>
</evidence>
<sequence length="176" mass="19536">MALDTADVTDPTVTLRLQLIKHRTTMLRDVLAQDKTAEAELAALVTRTGSHLTDVGGIAARAAAEILLETGDVRRFTEAGFARFTGTAPIPASSGEGGKRPVRHRLNRGGNRRLNAALHRIAMIQLRCEPRARRLYDNAVSRGHTRREAMRILKRHLSNILYRTMVRDTQPPPTLT</sequence>
<dbReference type="Proteomes" id="UP000005064">
    <property type="component" value="Unassembled WGS sequence"/>
</dbReference>
<organism evidence="2 3">
    <name type="scientific">Rhodococcus pyridinivorans AK37</name>
    <dbReference type="NCBI Taxonomy" id="1114960"/>
    <lineage>
        <taxon>Bacteria</taxon>
        <taxon>Bacillati</taxon>
        <taxon>Actinomycetota</taxon>
        <taxon>Actinomycetes</taxon>
        <taxon>Mycobacteriales</taxon>
        <taxon>Nocardiaceae</taxon>
        <taxon>Rhodococcus</taxon>
    </lineage>
</organism>
<proteinExistence type="predicted"/>
<evidence type="ECO:0000313" key="2">
    <source>
        <dbReference type="EMBL" id="EHK83585.1"/>
    </source>
</evidence>
<dbReference type="Pfam" id="PF02371">
    <property type="entry name" value="Transposase_20"/>
    <property type="match status" value="1"/>
</dbReference>
<dbReference type="AlphaFoldDB" id="H0JRD9"/>
<accession>H0JRD9</accession>
<dbReference type="GO" id="GO:0006313">
    <property type="term" value="P:DNA transposition"/>
    <property type="evidence" value="ECO:0007669"/>
    <property type="project" value="InterPro"/>
</dbReference>
<dbReference type="PANTHER" id="PTHR33055">
    <property type="entry name" value="TRANSPOSASE FOR INSERTION SEQUENCE ELEMENT IS1111A"/>
    <property type="match status" value="1"/>
</dbReference>
<comment type="caution">
    <text evidence="2">The sequence shown here is derived from an EMBL/GenBank/DDBJ whole genome shotgun (WGS) entry which is preliminary data.</text>
</comment>
<evidence type="ECO:0000259" key="1">
    <source>
        <dbReference type="Pfam" id="PF02371"/>
    </source>
</evidence>
<dbReference type="InterPro" id="IPR003346">
    <property type="entry name" value="Transposase_20"/>
</dbReference>
<name>H0JRD9_9NOCA</name>
<gene>
    <name evidence="2" type="ORF">AK37_11141</name>
</gene>
<dbReference type="InterPro" id="IPR047650">
    <property type="entry name" value="Transpos_IS110"/>
</dbReference>
<dbReference type="PANTHER" id="PTHR33055:SF16">
    <property type="entry name" value="TRANSPOSASE FOR INSERTION SEQUENCE ELEMENT IS1547"/>
    <property type="match status" value="1"/>
</dbReference>
<dbReference type="GO" id="GO:0004803">
    <property type="term" value="F:transposase activity"/>
    <property type="evidence" value="ECO:0007669"/>
    <property type="project" value="InterPro"/>
</dbReference>
<feature type="domain" description="Transposase IS116/IS110/IS902 C-terminal" evidence="1">
    <location>
        <begin position="51"/>
        <end position="136"/>
    </location>
</feature>
<reference evidence="2 3" key="1">
    <citation type="submission" date="2011-12" db="EMBL/GenBank/DDBJ databases">
        <authorList>
            <person name="Kriszt B."/>
            <person name="Tancsics A."/>
            <person name="Cserhati M."/>
            <person name="Toth A."/>
            <person name="Nagy I."/>
            <person name="Horvath B."/>
            <person name="Tamura T."/>
            <person name="Kukolya J."/>
            <person name="Szoboszlay S."/>
        </authorList>
    </citation>
    <scope>NUCLEOTIDE SEQUENCE [LARGE SCALE GENOMIC DNA]</scope>
    <source>
        <strain evidence="2 3">AK37</strain>
    </source>
</reference>
<dbReference type="EMBL" id="AHBW01000039">
    <property type="protein sequence ID" value="EHK83585.1"/>
    <property type="molecule type" value="Genomic_DNA"/>
</dbReference>
<dbReference type="GO" id="GO:0003677">
    <property type="term" value="F:DNA binding"/>
    <property type="evidence" value="ECO:0007669"/>
    <property type="project" value="InterPro"/>
</dbReference>
<protein>
    <submittedName>
        <fullName evidence="2">Transposase IS116/IS110/IS902 family protein</fullName>
    </submittedName>
</protein>